<dbReference type="InterPro" id="IPR006094">
    <property type="entry name" value="Oxid_FAD_bind_N"/>
</dbReference>
<evidence type="ECO:0000256" key="3">
    <source>
        <dbReference type="ARBA" id="ARBA00008000"/>
    </source>
</evidence>
<dbReference type="EMBL" id="NBSH01000008">
    <property type="protein sequence ID" value="ORX36265.1"/>
    <property type="molecule type" value="Genomic_DNA"/>
</dbReference>
<dbReference type="InterPro" id="IPR036318">
    <property type="entry name" value="FAD-bd_PCMH-like_sf"/>
</dbReference>
<dbReference type="FunFam" id="3.30.70.2740:FF:000001">
    <property type="entry name" value="D-lactate dehydrogenase mitochondrial"/>
    <property type="match status" value="1"/>
</dbReference>
<organism evidence="14 15">
    <name type="scientific">Kockovaella imperatae</name>
    <dbReference type="NCBI Taxonomy" id="4999"/>
    <lineage>
        <taxon>Eukaryota</taxon>
        <taxon>Fungi</taxon>
        <taxon>Dikarya</taxon>
        <taxon>Basidiomycota</taxon>
        <taxon>Agaricomycotina</taxon>
        <taxon>Tremellomycetes</taxon>
        <taxon>Tremellales</taxon>
        <taxon>Cuniculitremaceae</taxon>
        <taxon>Kockovaella</taxon>
    </lineage>
</organism>
<dbReference type="PANTHER" id="PTHR11748:SF111">
    <property type="entry name" value="D-LACTATE DEHYDROGENASE, MITOCHONDRIAL-RELATED"/>
    <property type="match status" value="1"/>
</dbReference>
<dbReference type="STRING" id="4999.A0A1Y1UGR8"/>
<dbReference type="Gene3D" id="1.10.45.10">
    <property type="entry name" value="Vanillyl-alcohol Oxidase, Chain A, domain 4"/>
    <property type="match status" value="1"/>
</dbReference>
<dbReference type="Gene3D" id="3.30.465.10">
    <property type="match status" value="1"/>
</dbReference>
<name>A0A1Y1UGR8_9TREE</name>
<dbReference type="InParanoid" id="A0A1Y1UGR8"/>
<dbReference type="OrthoDB" id="7786253at2759"/>
<comment type="subcellular location">
    <subcellularLocation>
        <location evidence="2">Mitochondrion</location>
    </subcellularLocation>
</comment>
<evidence type="ECO:0000256" key="2">
    <source>
        <dbReference type="ARBA" id="ARBA00004173"/>
    </source>
</evidence>
<evidence type="ECO:0000256" key="11">
    <source>
        <dbReference type="SAM" id="MobiDB-lite"/>
    </source>
</evidence>
<dbReference type="GO" id="GO:0005739">
    <property type="term" value="C:mitochondrion"/>
    <property type="evidence" value="ECO:0007669"/>
    <property type="project" value="UniProtKB-SubCell"/>
</dbReference>
<feature type="transmembrane region" description="Helical" evidence="12">
    <location>
        <begin position="57"/>
        <end position="79"/>
    </location>
</feature>
<dbReference type="Gene3D" id="3.30.70.2740">
    <property type="match status" value="1"/>
</dbReference>
<dbReference type="GO" id="GO:1903457">
    <property type="term" value="P:lactate catabolic process"/>
    <property type="evidence" value="ECO:0007669"/>
    <property type="project" value="TreeGrafter"/>
</dbReference>
<evidence type="ECO:0000256" key="9">
    <source>
        <dbReference type="ARBA" id="ARBA00038897"/>
    </source>
</evidence>
<keyword evidence="8" id="KW-0496">Mitochondrion</keyword>
<feature type="domain" description="FAD-binding PCMH-type" evidence="13">
    <location>
        <begin position="159"/>
        <end position="340"/>
    </location>
</feature>
<dbReference type="PROSITE" id="PS51387">
    <property type="entry name" value="FAD_PCMH"/>
    <property type="match status" value="1"/>
</dbReference>
<keyword evidence="15" id="KW-1185">Reference proteome</keyword>
<dbReference type="AlphaFoldDB" id="A0A1Y1UGR8"/>
<gene>
    <name evidence="14" type="ORF">BD324DRAFT_580751</name>
</gene>
<keyword evidence="5" id="KW-0274">FAD</keyword>
<evidence type="ECO:0000256" key="12">
    <source>
        <dbReference type="SAM" id="Phobius"/>
    </source>
</evidence>
<evidence type="ECO:0000313" key="15">
    <source>
        <dbReference type="Proteomes" id="UP000193218"/>
    </source>
</evidence>
<dbReference type="SUPFAM" id="SSF56176">
    <property type="entry name" value="FAD-binding/transporter-associated domain-like"/>
    <property type="match status" value="1"/>
</dbReference>
<sequence>MGLTGLVRVANPRLAYRIPRQRLYRHASTSRYPPPSHFPSGHPPPPKPKESSSNLNYIFWGAQFIFGAGLSFLAGYYVAAWRNASTLSNNAGDTSLVPSVIAVRRQELSPPSYGSKKDYDQAIEDIKKMLRRKGLSLEDRVSIDPSDLESHGVSDWSYHEEKRPTVVVWVETTEEVQEIMLIARQHRVPITPYGGATSLEGHFSSPYGGISLDLSRMNRILRVSEADGDATVQCGVKWEDLNEHLAANNVPLFFPLDPGPGATIGGMVGTGCSGTNAVRYGTAKAEWFLNLTVVLPSGEIIKTRQRARKSSAGWDTTKLFIGAEGTLGIVTEATLRLAPLMPTKCAVVTFNGVEEAVSAATEVVNAGFPVQCVEFLDARTMKAINQGGISGRQYPEKDCLFFKFQGTDSAMADVSKGVQAVTKKHGGKDFTFSRTDKEAQDLWQGRKAALWSVLALREGARVWTTDVCVPISELPRLIRETTEDFEQRGLTACHFGHVGDGNVHSLALFSDDDELAKIREAVHEMVERAIRLDGTCTGEHGVGLGKVEYLDGELGRGTVNLMETVKRTLDPFNLLNPGKIYPHIKPVAPKL</sequence>
<evidence type="ECO:0000256" key="1">
    <source>
        <dbReference type="ARBA" id="ARBA00001974"/>
    </source>
</evidence>
<dbReference type="GO" id="GO:0004458">
    <property type="term" value="F:D-lactate dehydrogenase (cytochrome) activity"/>
    <property type="evidence" value="ECO:0007669"/>
    <property type="project" value="UniProtKB-EC"/>
</dbReference>
<dbReference type="GeneID" id="33555266"/>
<keyword evidence="4" id="KW-0285">Flavoprotein</keyword>
<dbReference type="FunFam" id="1.10.45.10:FF:000001">
    <property type="entry name" value="D-lactate dehydrogenase mitochondrial"/>
    <property type="match status" value="1"/>
</dbReference>
<dbReference type="Proteomes" id="UP000193218">
    <property type="component" value="Unassembled WGS sequence"/>
</dbReference>
<dbReference type="InterPro" id="IPR016169">
    <property type="entry name" value="FAD-bd_PCMH_sub2"/>
</dbReference>
<dbReference type="PANTHER" id="PTHR11748">
    <property type="entry name" value="D-LACTATE DEHYDROGENASE"/>
    <property type="match status" value="1"/>
</dbReference>
<evidence type="ECO:0000256" key="7">
    <source>
        <dbReference type="ARBA" id="ARBA00023002"/>
    </source>
</evidence>
<keyword evidence="12" id="KW-1133">Transmembrane helix</keyword>
<dbReference type="Pfam" id="PF02913">
    <property type="entry name" value="FAD-oxidase_C"/>
    <property type="match status" value="1"/>
</dbReference>
<accession>A0A1Y1UGR8</accession>
<keyword evidence="7" id="KW-0560">Oxidoreductase</keyword>
<feature type="compositionally biased region" description="Pro residues" evidence="11">
    <location>
        <begin position="32"/>
        <end position="46"/>
    </location>
</feature>
<keyword evidence="6" id="KW-0809">Transit peptide</keyword>
<reference evidence="14 15" key="1">
    <citation type="submission" date="2017-03" db="EMBL/GenBank/DDBJ databases">
        <title>Widespread Adenine N6-methylation of Active Genes in Fungi.</title>
        <authorList>
            <consortium name="DOE Joint Genome Institute"/>
            <person name="Mondo S.J."/>
            <person name="Dannebaum R.O."/>
            <person name="Kuo R.C."/>
            <person name="Louie K.B."/>
            <person name="Bewick A.J."/>
            <person name="Labutti K."/>
            <person name="Haridas S."/>
            <person name="Kuo A."/>
            <person name="Salamov A."/>
            <person name="Ahrendt S.R."/>
            <person name="Lau R."/>
            <person name="Bowen B.P."/>
            <person name="Lipzen A."/>
            <person name="Sullivan W."/>
            <person name="Andreopoulos W.B."/>
            <person name="Clum A."/>
            <person name="Lindquist E."/>
            <person name="Daum C."/>
            <person name="Northen T.R."/>
            <person name="Ramamoorthy G."/>
            <person name="Schmitz R.J."/>
            <person name="Gryganskyi A."/>
            <person name="Culley D."/>
            <person name="Magnuson J."/>
            <person name="James T.Y."/>
            <person name="O'Malley M.A."/>
            <person name="Stajich J.E."/>
            <person name="Spatafora J.W."/>
            <person name="Visel A."/>
            <person name="Grigoriev I.V."/>
        </authorList>
    </citation>
    <scope>NUCLEOTIDE SEQUENCE [LARGE SCALE GENOMIC DNA]</scope>
    <source>
        <strain evidence="14 15">NRRL Y-17943</strain>
    </source>
</reference>
<comment type="catalytic activity">
    <reaction evidence="10">
        <text>(R)-lactate + 2 Fe(III)-[cytochrome c] = 2 Fe(II)-[cytochrome c] + pyruvate + 2 H(+)</text>
        <dbReference type="Rhea" id="RHEA:13521"/>
        <dbReference type="Rhea" id="RHEA-COMP:10350"/>
        <dbReference type="Rhea" id="RHEA-COMP:14399"/>
        <dbReference type="ChEBI" id="CHEBI:15361"/>
        <dbReference type="ChEBI" id="CHEBI:15378"/>
        <dbReference type="ChEBI" id="CHEBI:16004"/>
        <dbReference type="ChEBI" id="CHEBI:29033"/>
        <dbReference type="ChEBI" id="CHEBI:29034"/>
        <dbReference type="EC" id="1.1.2.4"/>
    </reaction>
</comment>
<evidence type="ECO:0000259" key="13">
    <source>
        <dbReference type="PROSITE" id="PS51387"/>
    </source>
</evidence>
<dbReference type="GO" id="GO:0071949">
    <property type="term" value="F:FAD binding"/>
    <property type="evidence" value="ECO:0007669"/>
    <property type="project" value="InterPro"/>
</dbReference>
<dbReference type="InterPro" id="IPR004113">
    <property type="entry name" value="FAD-bd_oxidored_4_C"/>
</dbReference>
<evidence type="ECO:0000256" key="5">
    <source>
        <dbReference type="ARBA" id="ARBA00022827"/>
    </source>
</evidence>
<evidence type="ECO:0000256" key="4">
    <source>
        <dbReference type="ARBA" id="ARBA00022630"/>
    </source>
</evidence>
<dbReference type="SUPFAM" id="SSF55103">
    <property type="entry name" value="FAD-linked oxidases, C-terminal domain"/>
    <property type="match status" value="1"/>
</dbReference>
<dbReference type="InterPro" id="IPR016164">
    <property type="entry name" value="FAD-linked_Oxase-like_C"/>
</dbReference>
<protein>
    <recommendedName>
        <fullName evidence="9">D-lactate dehydrogenase (cytochrome)</fullName>
        <ecNumber evidence="9">1.1.2.4</ecNumber>
    </recommendedName>
</protein>
<dbReference type="RefSeq" id="XP_021870366.1">
    <property type="nucleotide sequence ID" value="XM_022013458.1"/>
</dbReference>
<dbReference type="InterPro" id="IPR016166">
    <property type="entry name" value="FAD-bd_PCMH"/>
</dbReference>
<feature type="region of interest" description="Disordered" evidence="11">
    <location>
        <begin position="28"/>
        <end position="50"/>
    </location>
</feature>
<comment type="cofactor">
    <cofactor evidence="1">
        <name>FAD</name>
        <dbReference type="ChEBI" id="CHEBI:57692"/>
    </cofactor>
</comment>
<comment type="caution">
    <text evidence="14">The sequence shown here is derived from an EMBL/GenBank/DDBJ whole genome shotgun (WGS) entry which is preliminary data.</text>
</comment>
<dbReference type="GO" id="GO:0008720">
    <property type="term" value="F:D-lactate dehydrogenase (NAD+) activity"/>
    <property type="evidence" value="ECO:0007669"/>
    <property type="project" value="TreeGrafter"/>
</dbReference>
<evidence type="ECO:0000256" key="6">
    <source>
        <dbReference type="ARBA" id="ARBA00022946"/>
    </source>
</evidence>
<proteinExistence type="inferred from homology"/>
<dbReference type="FunFam" id="3.30.465.10:FF:000014">
    <property type="entry name" value="D-lactate dehydrogenase (Cytochrome), putative"/>
    <property type="match status" value="1"/>
</dbReference>
<evidence type="ECO:0000313" key="14">
    <source>
        <dbReference type="EMBL" id="ORX36265.1"/>
    </source>
</evidence>
<comment type="similarity">
    <text evidence="3">Belongs to the FAD-binding oxidoreductase/transferase type 4 family.</text>
</comment>
<evidence type="ECO:0000256" key="8">
    <source>
        <dbReference type="ARBA" id="ARBA00023128"/>
    </source>
</evidence>
<dbReference type="Pfam" id="PF01565">
    <property type="entry name" value="FAD_binding_4"/>
    <property type="match status" value="1"/>
</dbReference>
<keyword evidence="12" id="KW-0472">Membrane</keyword>
<dbReference type="EC" id="1.1.2.4" evidence="9"/>
<keyword evidence="12" id="KW-0812">Transmembrane</keyword>
<dbReference type="InterPro" id="IPR016171">
    <property type="entry name" value="Vanillyl_alc_oxidase_C-sub2"/>
</dbReference>
<evidence type="ECO:0000256" key="10">
    <source>
        <dbReference type="ARBA" id="ARBA00051436"/>
    </source>
</evidence>